<accession>A0A1T2X8N7</accession>
<dbReference type="InterPro" id="IPR014419">
    <property type="entry name" value="HutZ"/>
</dbReference>
<dbReference type="Gene3D" id="2.30.110.10">
    <property type="entry name" value="Electron Transport, Fmn-binding Protein, Chain A"/>
    <property type="match status" value="1"/>
</dbReference>
<dbReference type="PANTHER" id="PTHR35176">
    <property type="entry name" value="HEME OXYGENASE HI_0854-RELATED"/>
    <property type="match status" value="1"/>
</dbReference>
<dbReference type="GO" id="GO:0005829">
    <property type="term" value="C:cytosol"/>
    <property type="evidence" value="ECO:0007669"/>
    <property type="project" value="TreeGrafter"/>
</dbReference>
<dbReference type="Pfam" id="PF01243">
    <property type="entry name" value="PNPOx_N"/>
    <property type="match status" value="1"/>
</dbReference>
<dbReference type="AlphaFoldDB" id="A0A1T2X8N7"/>
<comment type="caution">
    <text evidence="3">The sequence shown here is derived from an EMBL/GenBank/DDBJ whole genome shotgun (WGS) entry which is preliminary data.</text>
</comment>
<dbReference type="STRING" id="1324314.BVG16_18575"/>
<dbReference type="PANTHER" id="PTHR35176:SF6">
    <property type="entry name" value="HEME OXYGENASE HI_0854-RELATED"/>
    <property type="match status" value="1"/>
</dbReference>
<name>A0A1T2X8N7_9BACL</name>
<dbReference type="Proteomes" id="UP000190188">
    <property type="component" value="Unassembled WGS sequence"/>
</dbReference>
<dbReference type="GO" id="GO:0070967">
    <property type="term" value="F:coenzyme F420 binding"/>
    <property type="evidence" value="ECO:0007669"/>
    <property type="project" value="TreeGrafter"/>
</dbReference>
<dbReference type="PIRSF" id="PIRSF004633">
    <property type="entry name" value="UCP_PLP_oxd"/>
    <property type="match status" value="1"/>
</dbReference>
<organism evidence="3 4">
    <name type="scientific">Paenibacillus selenitireducens</name>
    <dbReference type="NCBI Taxonomy" id="1324314"/>
    <lineage>
        <taxon>Bacteria</taxon>
        <taxon>Bacillati</taxon>
        <taxon>Bacillota</taxon>
        <taxon>Bacilli</taxon>
        <taxon>Bacillales</taxon>
        <taxon>Paenibacillaceae</taxon>
        <taxon>Paenibacillus</taxon>
    </lineage>
</organism>
<feature type="domain" description="Pyridoxamine 5'-phosphate oxidase N-terminal" evidence="2">
    <location>
        <begin position="11"/>
        <end position="140"/>
    </location>
</feature>
<protein>
    <submittedName>
        <fullName evidence="3">Heme iron utilization protein</fullName>
    </submittedName>
</protein>
<evidence type="ECO:0000259" key="2">
    <source>
        <dbReference type="Pfam" id="PF01243"/>
    </source>
</evidence>
<gene>
    <name evidence="3" type="ORF">BVG16_18575</name>
</gene>
<evidence type="ECO:0000313" key="4">
    <source>
        <dbReference type="Proteomes" id="UP000190188"/>
    </source>
</evidence>
<dbReference type="InterPro" id="IPR012349">
    <property type="entry name" value="Split_barrel_FMN-bd"/>
</dbReference>
<dbReference type="GO" id="GO:0016627">
    <property type="term" value="F:oxidoreductase activity, acting on the CH-CH group of donors"/>
    <property type="evidence" value="ECO:0007669"/>
    <property type="project" value="TreeGrafter"/>
</dbReference>
<dbReference type="SUPFAM" id="SSF50475">
    <property type="entry name" value="FMN-binding split barrel"/>
    <property type="match status" value="1"/>
</dbReference>
<proteinExistence type="predicted"/>
<reference evidence="3 4" key="1">
    <citation type="submission" date="2017-01" db="EMBL/GenBank/DDBJ databases">
        <title>Genome analysis of Paenibacillus selenitrireducens ES3-24.</title>
        <authorList>
            <person name="Xu D."/>
            <person name="Yao R."/>
            <person name="Zheng S."/>
        </authorList>
    </citation>
    <scope>NUCLEOTIDE SEQUENCE [LARGE SCALE GENOMIC DNA]</scope>
    <source>
        <strain evidence="3 4">ES3-24</strain>
    </source>
</reference>
<dbReference type="EMBL" id="MSZX01000007">
    <property type="protein sequence ID" value="OPA76212.1"/>
    <property type="molecule type" value="Genomic_DNA"/>
</dbReference>
<dbReference type="InterPro" id="IPR011576">
    <property type="entry name" value="Pyridox_Oxase_N"/>
</dbReference>
<evidence type="ECO:0000313" key="3">
    <source>
        <dbReference type="EMBL" id="OPA76212.1"/>
    </source>
</evidence>
<sequence>MQKTIDLEATKQKFNEFVHKMKTVTISSLDENGDPFISYAPYVNVGDKLYIYISQISDHYKYVEDSSYVHVMLIADETLTPNKFARERARFKCTTTNLGNEGHEGIFAAFDEQHGQKMMEMLRGLDFSLFELVPVQGRYVIGFGQAFDVSITGEQFSHVVVDKKKS</sequence>
<keyword evidence="4" id="KW-1185">Reference proteome</keyword>
<keyword evidence="1" id="KW-0560">Oxidoreductase</keyword>
<dbReference type="OrthoDB" id="5345368at2"/>
<evidence type="ECO:0000256" key="1">
    <source>
        <dbReference type="ARBA" id="ARBA00023002"/>
    </source>
</evidence>
<dbReference type="RefSeq" id="WP_078500438.1">
    <property type="nucleotide sequence ID" value="NZ_MSZX01000007.1"/>
</dbReference>
<dbReference type="InterPro" id="IPR052019">
    <property type="entry name" value="F420H2_bilvrd_red/Heme_oxyg"/>
</dbReference>